<name>A0AAD1VNM3_PELCU</name>
<comment type="cofactor">
    <cofactor evidence="1 12">
        <name>heme</name>
        <dbReference type="ChEBI" id="CHEBI:30413"/>
    </cofactor>
</comment>
<dbReference type="GO" id="GO:0005737">
    <property type="term" value="C:cytoplasm"/>
    <property type="evidence" value="ECO:0007669"/>
    <property type="project" value="TreeGrafter"/>
</dbReference>
<keyword evidence="5 12" id="KW-0479">Metal-binding</keyword>
<organism evidence="14 15">
    <name type="scientific">Pelobates cultripes</name>
    <name type="common">Western spadefoot toad</name>
    <dbReference type="NCBI Taxonomy" id="61616"/>
    <lineage>
        <taxon>Eukaryota</taxon>
        <taxon>Metazoa</taxon>
        <taxon>Chordata</taxon>
        <taxon>Craniata</taxon>
        <taxon>Vertebrata</taxon>
        <taxon>Euteleostomi</taxon>
        <taxon>Amphibia</taxon>
        <taxon>Batrachia</taxon>
        <taxon>Anura</taxon>
        <taxon>Pelobatoidea</taxon>
        <taxon>Pelobatidae</taxon>
        <taxon>Pelobates</taxon>
    </lineage>
</organism>
<proteinExistence type="inferred from homology"/>
<evidence type="ECO:0000256" key="6">
    <source>
        <dbReference type="ARBA" id="ARBA00022824"/>
    </source>
</evidence>
<evidence type="ECO:0000256" key="7">
    <source>
        <dbReference type="ARBA" id="ARBA00022848"/>
    </source>
</evidence>
<accession>A0AAD1VNM3</accession>
<keyword evidence="10" id="KW-0503">Monooxygenase</keyword>
<keyword evidence="13" id="KW-1133">Transmembrane helix</keyword>
<dbReference type="GO" id="GO:0006082">
    <property type="term" value="P:organic acid metabolic process"/>
    <property type="evidence" value="ECO:0007669"/>
    <property type="project" value="TreeGrafter"/>
</dbReference>
<reference evidence="14" key="1">
    <citation type="submission" date="2022-03" db="EMBL/GenBank/DDBJ databases">
        <authorList>
            <person name="Alioto T."/>
            <person name="Alioto T."/>
            <person name="Gomez Garrido J."/>
        </authorList>
    </citation>
    <scope>NUCLEOTIDE SEQUENCE</scope>
</reference>
<evidence type="ECO:0000256" key="4">
    <source>
        <dbReference type="ARBA" id="ARBA00022617"/>
    </source>
</evidence>
<dbReference type="InterPro" id="IPR001128">
    <property type="entry name" value="Cyt_P450"/>
</dbReference>
<feature type="transmembrane region" description="Helical" evidence="13">
    <location>
        <begin position="6"/>
        <end position="24"/>
    </location>
</feature>
<evidence type="ECO:0000313" key="14">
    <source>
        <dbReference type="EMBL" id="CAH2245817.1"/>
    </source>
</evidence>
<dbReference type="AlphaFoldDB" id="A0AAD1VNM3"/>
<evidence type="ECO:0000256" key="8">
    <source>
        <dbReference type="ARBA" id="ARBA00023002"/>
    </source>
</evidence>
<evidence type="ECO:0000256" key="5">
    <source>
        <dbReference type="ARBA" id="ARBA00022723"/>
    </source>
</evidence>
<dbReference type="FunFam" id="1.10.630.10:FF:000010">
    <property type="entry name" value="cytochrome P450 2W1 isoform X2"/>
    <property type="match status" value="2"/>
</dbReference>
<keyword evidence="9 12" id="KW-0408">Iron</keyword>
<keyword evidence="6" id="KW-0256">Endoplasmic reticulum</keyword>
<dbReference type="GO" id="GO:0020037">
    <property type="term" value="F:heme binding"/>
    <property type="evidence" value="ECO:0007669"/>
    <property type="project" value="InterPro"/>
</dbReference>
<feature type="binding site" description="axial binding residue" evidence="12">
    <location>
        <position position="897"/>
    </location>
    <ligand>
        <name>heme</name>
        <dbReference type="ChEBI" id="CHEBI:30413"/>
    </ligand>
    <ligandPart>
        <name>Fe</name>
        <dbReference type="ChEBI" id="CHEBI:18248"/>
    </ligandPart>
</feature>
<evidence type="ECO:0000256" key="9">
    <source>
        <dbReference type="ARBA" id="ARBA00023004"/>
    </source>
</evidence>
<dbReference type="InterPro" id="IPR017972">
    <property type="entry name" value="Cyt_P450_CS"/>
</dbReference>
<dbReference type="InterPro" id="IPR036396">
    <property type="entry name" value="Cyt_P450_sf"/>
</dbReference>
<evidence type="ECO:0000313" key="15">
    <source>
        <dbReference type="Proteomes" id="UP001295444"/>
    </source>
</evidence>
<dbReference type="InterPro" id="IPR050182">
    <property type="entry name" value="Cytochrome_P450_fam2"/>
</dbReference>
<dbReference type="PANTHER" id="PTHR24300:SF302">
    <property type="entry name" value="CYTOCHROME P450"/>
    <property type="match status" value="1"/>
</dbReference>
<keyword evidence="4 12" id="KW-0349">Heme</keyword>
<evidence type="ECO:0000256" key="2">
    <source>
        <dbReference type="ARBA" id="ARBA00004524"/>
    </source>
</evidence>
<dbReference type="PRINTS" id="PR00385">
    <property type="entry name" value="P450"/>
</dbReference>
<keyword evidence="15" id="KW-1185">Reference proteome</keyword>
<evidence type="ECO:0000256" key="13">
    <source>
        <dbReference type="SAM" id="Phobius"/>
    </source>
</evidence>
<evidence type="ECO:0000256" key="3">
    <source>
        <dbReference type="ARBA" id="ARBA00010617"/>
    </source>
</evidence>
<protein>
    <submittedName>
        <fullName evidence="14">Cytochrome P450 2J2-like</fullName>
    </submittedName>
</protein>
<keyword evidence="11 13" id="KW-0472">Membrane</keyword>
<dbReference type="GO" id="GO:0016712">
    <property type="term" value="F:oxidoreductase activity, acting on paired donors, with incorporation or reduction of molecular oxygen, reduced flavin or flavoprotein as one donor, and incorporation of one atom of oxygen"/>
    <property type="evidence" value="ECO:0007669"/>
    <property type="project" value="TreeGrafter"/>
</dbReference>
<evidence type="ECO:0000256" key="11">
    <source>
        <dbReference type="ARBA" id="ARBA00023136"/>
    </source>
</evidence>
<dbReference type="GO" id="GO:0046222">
    <property type="term" value="P:aflatoxin metabolic process"/>
    <property type="evidence" value="ECO:0007669"/>
    <property type="project" value="UniProtKB-ARBA"/>
</dbReference>
<evidence type="ECO:0000256" key="10">
    <source>
        <dbReference type="ARBA" id="ARBA00023033"/>
    </source>
</evidence>
<comment type="similarity">
    <text evidence="3">Belongs to the cytochrome P450 family.</text>
</comment>
<comment type="subcellular location">
    <subcellularLocation>
        <location evidence="2">Microsome membrane</location>
    </subcellularLocation>
</comment>
<evidence type="ECO:0000256" key="12">
    <source>
        <dbReference type="PIRSR" id="PIRSR602401-1"/>
    </source>
</evidence>
<sequence length="951" mass="108082">MFAIDPVSVLLAIIVCLFLLNTFYDGKGNKYKNFPPGPKPLPIIGNLHILDKRKPFKTFQKLTEEYGSVFSFHMGMKKVVVLCGYDTVKDALVNHADVFSGRPVIPIFHDTLKGYGVVFSDGENWKVMRRFSLATLRDFGMGKKVIENLINEECDSLVEVFISYKGKPFENTFIINGAVSNVIASLLFGHRFDYNDPTFLKLLGIINSNLRVSGSPMVLLYNIFPSLVRWLPGSHNVIFENVQKLKTFIKETFTKQKDQLDINDQRNLIDAYLVKQREEKPKGLFFHDDNLTALVGNLFAAGTETTSTTLRWGIVLMMKYPGIQKNVQNEIDNVIGSSQPQIEHRKDMPYTDAVIHEIQRFGNIIPNNLPHVTTCDVTFRGYFIPKGTEVLPILSSALQDKAYFERPEEFYPQHFLDSNGSFLFVGINAPYKHFLQRRRSCAGENLAKMELFLIFTRLMQTFTFRPPPGVEVDLTPVYVLTAIPDGYPQVRECPPGPKPLPIIGNLHILDNRRQFKTFQKLAEKYGSVFSFHMGMKKVVVLCGYDTVKDALVNHADEFSGRPVIPIFHDTLKGYGVVFTDGENWKVMRRFSLTTLRDFGMGKKVIENLINEECDSLVEVVKSYKGKPFENTLIINGAVSNVIVSVLLGHRFDYNDPTFLKLLNIVNSNVGVSGSPMVLLYNIFPSLVRWLPGSHNIIFENIQKLKTFIKETITKHKDQLDINDQRNLIDAYLVMQREEKPKGLFFHDDNLTALVGNLFAAGTGTTSTTLRWSILLMMKYPEIQKNVQNEIDNVIGYSRPQTEHRKDMPYTDAVIHEIQRFGNVVPNNLPHATTCDVTFRGYFIPKGTQVIPLLASVLQDKAYFQRPEEFYPQHFLDSKGNFVKNEAFLPFSAGRRSCAGENLAKMELFLFFTRLMQTFTFRPPPGVEVDLTPECGVTLSPSAHEICALPRN</sequence>
<dbReference type="GO" id="GO:0006805">
    <property type="term" value="P:xenobiotic metabolic process"/>
    <property type="evidence" value="ECO:0007669"/>
    <property type="project" value="TreeGrafter"/>
</dbReference>
<keyword evidence="8" id="KW-0560">Oxidoreductase</keyword>
<keyword evidence="13" id="KW-0812">Transmembrane</keyword>
<dbReference type="Gene3D" id="1.10.630.10">
    <property type="entry name" value="Cytochrome P450"/>
    <property type="match status" value="2"/>
</dbReference>
<dbReference type="GO" id="GO:0005506">
    <property type="term" value="F:iron ion binding"/>
    <property type="evidence" value="ECO:0007669"/>
    <property type="project" value="InterPro"/>
</dbReference>
<dbReference type="InterPro" id="IPR002401">
    <property type="entry name" value="Cyt_P450_E_grp-I"/>
</dbReference>
<dbReference type="Proteomes" id="UP001295444">
    <property type="component" value="Chromosome 02"/>
</dbReference>
<dbReference type="PROSITE" id="PS00086">
    <property type="entry name" value="CYTOCHROME_P450"/>
    <property type="match status" value="1"/>
</dbReference>
<dbReference type="PANTHER" id="PTHR24300">
    <property type="entry name" value="CYTOCHROME P450 508A4-RELATED"/>
    <property type="match status" value="1"/>
</dbReference>
<gene>
    <name evidence="14" type="ORF">PECUL_23A011103</name>
</gene>
<keyword evidence="7" id="KW-0492">Microsome</keyword>
<dbReference type="Pfam" id="PF00067">
    <property type="entry name" value="p450"/>
    <property type="match status" value="2"/>
</dbReference>
<dbReference type="PRINTS" id="PR00463">
    <property type="entry name" value="EP450I"/>
</dbReference>
<dbReference type="EMBL" id="OW240913">
    <property type="protein sequence ID" value="CAH2245817.1"/>
    <property type="molecule type" value="Genomic_DNA"/>
</dbReference>
<evidence type="ECO:0000256" key="1">
    <source>
        <dbReference type="ARBA" id="ARBA00001971"/>
    </source>
</evidence>
<dbReference type="SUPFAM" id="SSF48264">
    <property type="entry name" value="Cytochrome P450"/>
    <property type="match status" value="2"/>
</dbReference>